<evidence type="ECO:0000256" key="8">
    <source>
        <dbReference type="RuleBase" id="RU368020"/>
    </source>
</evidence>
<keyword evidence="2 8" id="KW-0813">Transport</keyword>
<dbReference type="Proteomes" id="UP000002572">
    <property type="component" value="Chromosome"/>
</dbReference>
<dbReference type="PANTHER" id="PTHR39163:SF1">
    <property type="entry name" value="FERREDOXIN"/>
    <property type="match status" value="1"/>
</dbReference>
<dbReference type="GO" id="GO:0005506">
    <property type="term" value="F:iron ion binding"/>
    <property type="evidence" value="ECO:0007669"/>
    <property type="project" value="UniProtKB-UniRule"/>
</dbReference>
<dbReference type="PROSITE" id="PS51379">
    <property type="entry name" value="4FE4S_FER_2"/>
    <property type="match status" value="1"/>
</dbReference>
<dbReference type="InterPro" id="IPR001080">
    <property type="entry name" value="3Fe4S_ferredoxin"/>
</dbReference>
<keyword evidence="11" id="KW-1185">Reference proteome</keyword>
<evidence type="ECO:0000256" key="5">
    <source>
        <dbReference type="ARBA" id="ARBA00022982"/>
    </source>
</evidence>
<name>E6W2C8_DESIS</name>
<evidence type="ECO:0000256" key="3">
    <source>
        <dbReference type="ARBA" id="ARBA00022485"/>
    </source>
</evidence>
<dbReference type="KEGG" id="din:Selin_0846"/>
<dbReference type="PANTHER" id="PTHR39163">
    <property type="entry name" value="FERREDOXIN"/>
    <property type="match status" value="1"/>
</dbReference>
<comment type="function">
    <text evidence="8">Ferredoxins are iron-sulfur proteins that transfer electrons in a wide variety of metabolic reactions.</text>
</comment>
<dbReference type="GO" id="GO:0051539">
    <property type="term" value="F:4 iron, 4 sulfur cluster binding"/>
    <property type="evidence" value="ECO:0007669"/>
    <property type="project" value="UniProtKB-KW"/>
</dbReference>
<dbReference type="InterPro" id="IPR017896">
    <property type="entry name" value="4Fe4S_Fe-S-bd"/>
</dbReference>
<reference evidence="10 11" key="1">
    <citation type="submission" date="2010-12" db="EMBL/GenBank/DDBJ databases">
        <title>Complete sequence of Desulfurispirillum indicum S5.</title>
        <authorList>
            <consortium name="US DOE Joint Genome Institute"/>
            <person name="Lucas S."/>
            <person name="Copeland A."/>
            <person name="Lapidus A."/>
            <person name="Cheng J.-F."/>
            <person name="Goodwin L."/>
            <person name="Pitluck S."/>
            <person name="Chertkov O."/>
            <person name="Held B."/>
            <person name="Detter J.C."/>
            <person name="Han C."/>
            <person name="Tapia R."/>
            <person name="Land M."/>
            <person name="Hauser L."/>
            <person name="Kyrpides N."/>
            <person name="Ivanova N."/>
            <person name="Mikhailova N."/>
            <person name="Haggblom M."/>
            <person name="Rauschenbach I."/>
            <person name="Bini E."/>
            <person name="Woyke T."/>
        </authorList>
    </citation>
    <scope>NUCLEOTIDE SEQUENCE [LARGE SCALE GENOMIC DNA]</scope>
    <source>
        <strain evidence="11">ATCC BAA-1389 / DSM 22839 / S5</strain>
    </source>
</reference>
<keyword evidence="3" id="KW-0004">4Fe-4S</keyword>
<gene>
    <name evidence="10" type="ordered locus">Selin_0846</name>
</gene>
<feature type="domain" description="4Fe-4S ferredoxin-type" evidence="9">
    <location>
        <begin position="3"/>
        <end position="31"/>
    </location>
</feature>
<dbReference type="InParanoid" id="E6W2C8"/>
<evidence type="ECO:0000256" key="7">
    <source>
        <dbReference type="ARBA" id="ARBA00023014"/>
    </source>
</evidence>
<evidence type="ECO:0000313" key="10">
    <source>
        <dbReference type="EMBL" id="ADU65586.1"/>
    </source>
</evidence>
<dbReference type="Pfam" id="PF13370">
    <property type="entry name" value="Fer4_13"/>
    <property type="match status" value="1"/>
</dbReference>
<proteinExistence type="predicted"/>
<evidence type="ECO:0000256" key="6">
    <source>
        <dbReference type="ARBA" id="ARBA00023004"/>
    </source>
</evidence>
<dbReference type="InterPro" id="IPR052395">
    <property type="entry name" value="ET_Ferredoxin"/>
</dbReference>
<dbReference type="HOGENOM" id="CLU_139698_6_4_0"/>
<sequence>MARKVCLDSDACIACGFCYDSVPDVFGSDDEGTAFVANPDGADEASIQDAIDGCPAACIFWEET</sequence>
<dbReference type="RefSeq" id="WP_013505472.1">
    <property type="nucleotide sequence ID" value="NC_014836.1"/>
</dbReference>
<evidence type="ECO:0000259" key="9">
    <source>
        <dbReference type="PROSITE" id="PS51379"/>
    </source>
</evidence>
<dbReference type="eggNOG" id="COG1141">
    <property type="taxonomic scope" value="Bacteria"/>
</dbReference>
<evidence type="ECO:0000256" key="1">
    <source>
        <dbReference type="ARBA" id="ARBA00001966"/>
    </source>
</evidence>
<keyword evidence="7 8" id="KW-0411">Iron-sulfur</keyword>
<dbReference type="SUPFAM" id="SSF54862">
    <property type="entry name" value="4Fe-4S ferredoxins"/>
    <property type="match status" value="1"/>
</dbReference>
<dbReference type="AlphaFoldDB" id="E6W2C8"/>
<dbReference type="EMBL" id="CP002432">
    <property type="protein sequence ID" value="ADU65586.1"/>
    <property type="molecule type" value="Genomic_DNA"/>
</dbReference>
<protein>
    <recommendedName>
        <fullName evidence="8">Ferredoxin</fullName>
    </recommendedName>
</protein>
<dbReference type="OrthoDB" id="9803319at2"/>
<accession>E6W2C8</accession>
<keyword evidence="4 8" id="KW-0479">Metal-binding</keyword>
<keyword evidence="5 8" id="KW-0249">Electron transport</keyword>
<organism evidence="10 11">
    <name type="scientific">Desulfurispirillum indicum (strain ATCC BAA-1389 / DSM 22839 / S5)</name>
    <dbReference type="NCBI Taxonomy" id="653733"/>
    <lineage>
        <taxon>Bacteria</taxon>
        <taxon>Pseudomonadati</taxon>
        <taxon>Chrysiogenota</taxon>
        <taxon>Chrysiogenia</taxon>
        <taxon>Chrysiogenales</taxon>
        <taxon>Chrysiogenaceae</taxon>
        <taxon>Desulfurispirillum</taxon>
    </lineage>
</organism>
<evidence type="ECO:0000313" key="11">
    <source>
        <dbReference type="Proteomes" id="UP000002572"/>
    </source>
</evidence>
<dbReference type="Gene3D" id="3.30.70.20">
    <property type="match status" value="1"/>
</dbReference>
<dbReference type="GO" id="GO:0009055">
    <property type="term" value="F:electron transfer activity"/>
    <property type="evidence" value="ECO:0007669"/>
    <property type="project" value="UniProtKB-UniRule"/>
</dbReference>
<comment type="cofactor">
    <cofactor evidence="1">
        <name>[4Fe-4S] cluster</name>
        <dbReference type="ChEBI" id="CHEBI:49883"/>
    </cofactor>
</comment>
<evidence type="ECO:0000256" key="4">
    <source>
        <dbReference type="ARBA" id="ARBA00022723"/>
    </source>
</evidence>
<keyword evidence="6 8" id="KW-0408">Iron</keyword>
<dbReference type="PRINTS" id="PR00352">
    <property type="entry name" value="3FE4SFRDOXIN"/>
</dbReference>
<dbReference type="STRING" id="653733.Selin_0846"/>
<evidence type="ECO:0000256" key="2">
    <source>
        <dbReference type="ARBA" id="ARBA00022448"/>
    </source>
</evidence>